<evidence type="ECO:0000256" key="2">
    <source>
        <dbReference type="ARBA" id="ARBA00022884"/>
    </source>
</evidence>
<keyword evidence="2" id="KW-0694">RNA-binding</keyword>
<organism evidence="3">
    <name type="scientific">hydrothermal vent metagenome</name>
    <dbReference type="NCBI Taxonomy" id="652676"/>
    <lineage>
        <taxon>unclassified sequences</taxon>
        <taxon>metagenomes</taxon>
        <taxon>ecological metagenomes</taxon>
    </lineage>
</organism>
<keyword evidence="1" id="KW-0963">Cytoplasm</keyword>
<dbReference type="SUPFAM" id="SSF74982">
    <property type="entry name" value="Small protein B (SmpB)"/>
    <property type="match status" value="1"/>
</dbReference>
<dbReference type="GO" id="GO:0005829">
    <property type="term" value="C:cytosol"/>
    <property type="evidence" value="ECO:0007669"/>
    <property type="project" value="TreeGrafter"/>
</dbReference>
<dbReference type="PANTHER" id="PTHR30308">
    <property type="entry name" value="TMRNA-BINDING COMPONENT OF TRANS-TRANSLATION TAGGING COMPLEX"/>
    <property type="match status" value="1"/>
</dbReference>
<gene>
    <name evidence="3" type="ORF">MNB_SV-15-363</name>
</gene>
<dbReference type="HAMAP" id="MF_00023">
    <property type="entry name" value="SmpB"/>
    <property type="match status" value="1"/>
</dbReference>
<dbReference type="GO" id="GO:0070930">
    <property type="term" value="P:trans-translation-dependent protein tagging"/>
    <property type="evidence" value="ECO:0007669"/>
    <property type="project" value="TreeGrafter"/>
</dbReference>
<dbReference type="Gene3D" id="2.40.280.10">
    <property type="match status" value="1"/>
</dbReference>
<dbReference type="EMBL" id="FRYL01000002">
    <property type="protein sequence ID" value="SHO80270.1"/>
    <property type="molecule type" value="Genomic_DNA"/>
</dbReference>
<dbReference type="PANTHER" id="PTHR30308:SF2">
    <property type="entry name" value="SSRA-BINDING PROTEIN"/>
    <property type="match status" value="1"/>
</dbReference>
<dbReference type="CDD" id="cd09294">
    <property type="entry name" value="SmpB"/>
    <property type="match status" value="1"/>
</dbReference>
<reference evidence="3" key="1">
    <citation type="submission" date="2016-10" db="EMBL/GenBank/DDBJ databases">
        <authorList>
            <person name="de Groot N.N."/>
        </authorList>
    </citation>
    <scope>NUCLEOTIDE SEQUENCE</scope>
</reference>
<accession>A0A1W1EHD8</accession>
<evidence type="ECO:0000256" key="1">
    <source>
        <dbReference type="ARBA" id="ARBA00022490"/>
    </source>
</evidence>
<protein>
    <submittedName>
        <fullName evidence="3">TmRNA-binding protein SmpB</fullName>
    </submittedName>
</protein>
<sequence>MSINIIANNKKAYHDYEILEKFEAGIVLSGSEVKALRAKRANLKDGFCRFIKGELYLMNTHISHLETTNQHYSPDSRSPRKLLLHKKQLNKIFAVSSREALTIVPLMIYFNERNLAKVSIALAKGKKLHDKRQDLKAKALNREALQAMKSKGRDY</sequence>
<proteinExistence type="inferred from homology"/>
<dbReference type="InterPro" id="IPR023620">
    <property type="entry name" value="SmpB"/>
</dbReference>
<name>A0A1W1EHD8_9ZZZZ</name>
<evidence type="ECO:0000313" key="3">
    <source>
        <dbReference type="EMBL" id="SHO80270.1"/>
    </source>
</evidence>
<dbReference type="NCBIfam" id="NF003843">
    <property type="entry name" value="PRK05422.1"/>
    <property type="match status" value="1"/>
</dbReference>
<dbReference type="InterPro" id="IPR020081">
    <property type="entry name" value="SsrA-bd_prot_CS"/>
</dbReference>
<dbReference type="PROSITE" id="PS01317">
    <property type="entry name" value="SSRP"/>
    <property type="match status" value="1"/>
</dbReference>
<dbReference type="InterPro" id="IPR000037">
    <property type="entry name" value="SsrA-bd_prot"/>
</dbReference>
<dbReference type="NCBIfam" id="TIGR00086">
    <property type="entry name" value="smpB"/>
    <property type="match status" value="1"/>
</dbReference>
<dbReference type="GO" id="GO:0003723">
    <property type="term" value="F:RNA binding"/>
    <property type="evidence" value="ECO:0007669"/>
    <property type="project" value="UniProtKB-KW"/>
</dbReference>
<dbReference type="Pfam" id="PF01668">
    <property type="entry name" value="SmpB"/>
    <property type="match status" value="1"/>
</dbReference>
<dbReference type="AlphaFoldDB" id="A0A1W1EHD8"/>